<evidence type="ECO:0000259" key="4">
    <source>
        <dbReference type="Pfam" id="PF20782"/>
    </source>
</evidence>
<feature type="domain" description="Type VI secretion system TssR-like VWA" evidence="4">
    <location>
        <begin position="278"/>
        <end position="581"/>
    </location>
</feature>
<dbReference type="InterPro" id="IPR049360">
    <property type="entry name" value="T6SS_TssR-like_VWA"/>
</dbReference>
<dbReference type="Pfam" id="PF20781">
    <property type="entry name" value="TssR_C"/>
    <property type="match status" value="1"/>
</dbReference>
<dbReference type="Pfam" id="PF20780">
    <property type="entry name" value="TssR_M"/>
    <property type="match status" value="1"/>
</dbReference>
<sequence>MLSGCALLQRKIIVVLKTPHSENYVVDGDTLIEGYALNRNYWIAYSDRNPNATRTSRENEMPLKKLSFMEPVCVVQEKGDYVKILKYNADVDLAETKGNVSRKTARNYGWIKKEHLLLWPASLQNSATRYTVKAVTHFGGNAILNQPQRFITNDSLLLFTTPSLQTPSDKKISAGKIVYLYKQSQDGKSVLIGSESLVTPENANQIMLGWISKDAVAIWGARTAFNLYANAPDSIGLYRTEQELNVTDVFKPLLNSNGLRARSTFENIFPVRNKNCYNSKTLQTGYLENIMDYTHNSVYNVLGQSIDYQKYQKIVSDGDQINIVFVFDISDNNKKYFPLIKSVIQDLQVYFDTTNQLRNCRFGAVTYRHNTHDGDTVASVLPLSRNLQQVEKYIDKKFAKNLYADESIYQPLFAGLNEACNMLQPVKDQTNIIAVIGTTGNDDAATTYSMEQVIKKIIYVQARMLFFQTINKTADAYNDFMLDAEKIIFNSATSIAELKKQKLVDINDVITTPSYNISNGDSGIYSLDYPRQSMTQGFAVFPKKGTVMQAGVFRKCFDSLAKQVTSDNRNVSQKLTEYFRTIGIKSTSFRPEFAGYTEKVNLNPDMAKSFTTSGNSFFIPAYVKAEPGSLDMQNVSFGLFLNEAEYDKQMELFYHIYAKTASGEKFRKKKACRRYTRFIKHYLATNKIHTDEKVKWMTLGNVLYSYTGFISPNLLYNKVTLYNLKSLSKEKTLNIFNSYKYAADAMQEKKNTARVRINNNGHSYYWISEDMMPGTVQMTKAE</sequence>
<evidence type="ECO:0000259" key="1">
    <source>
        <dbReference type="Pfam" id="PF17643"/>
    </source>
</evidence>
<dbReference type="Proteomes" id="UP000248745">
    <property type="component" value="Unassembled WGS sequence"/>
</dbReference>
<feature type="domain" description="Type VI secretion system TssR-like N-terminal barrel" evidence="1">
    <location>
        <begin position="17"/>
        <end position="118"/>
    </location>
</feature>
<name>A0A2W2ABS5_9BACT</name>
<gene>
    <name evidence="5" type="ORF">DN068_12845</name>
</gene>
<feature type="domain" description="Type VI secretion system TssR-like second" evidence="2">
    <location>
        <begin position="133"/>
        <end position="216"/>
    </location>
</feature>
<evidence type="ECO:0000313" key="5">
    <source>
        <dbReference type="EMBL" id="PZF72741.1"/>
    </source>
</evidence>
<dbReference type="SUPFAM" id="SSF53300">
    <property type="entry name" value="vWA-like"/>
    <property type="match status" value="1"/>
</dbReference>
<keyword evidence="6" id="KW-1185">Reference proteome</keyword>
<organism evidence="5 6">
    <name type="scientific">Taibaiella soli</name>
    <dbReference type="NCBI Taxonomy" id="1649169"/>
    <lineage>
        <taxon>Bacteria</taxon>
        <taxon>Pseudomonadati</taxon>
        <taxon>Bacteroidota</taxon>
        <taxon>Chitinophagia</taxon>
        <taxon>Chitinophagales</taxon>
        <taxon>Chitinophagaceae</taxon>
        <taxon>Taibaiella</taxon>
    </lineage>
</organism>
<protein>
    <recommendedName>
        <fullName evidence="7">VWFA domain-containing protein</fullName>
    </recommendedName>
</protein>
<feature type="domain" description="Type VI secretion system TssR-like C-terminal" evidence="3">
    <location>
        <begin position="638"/>
        <end position="773"/>
    </location>
</feature>
<evidence type="ECO:0000259" key="2">
    <source>
        <dbReference type="Pfam" id="PF20780"/>
    </source>
</evidence>
<evidence type="ECO:0000259" key="3">
    <source>
        <dbReference type="Pfam" id="PF20781"/>
    </source>
</evidence>
<reference evidence="5 6" key="1">
    <citation type="submission" date="2018-06" db="EMBL/GenBank/DDBJ databases">
        <title>Mucibacter soli gen. nov., sp. nov., a new member of the family Chitinophagaceae producing mucin.</title>
        <authorList>
            <person name="Kim M.-K."/>
            <person name="Park S."/>
            <person name="Kim T.-S."/>
            <person name="Joung Y."/>
            <person name="Han J.-H."/>
            <person name="Kim S.B."/>
        </authorList>
    </citation>
    <scope>NUCLEOTIDE SEQUENCE [LARGE SCALE GENOMIC DNA]</scope>
    <source>
        <strain evidence="5 6">R1-15</strain>
    </source>
</reference>
<comment type="caution">
    <text evidence="5">The sequence shown here is derived from an EMBL/GenBank/DDBJ whole genome shotgun (WGS) entry which is preliminary data.</text>
</comment>
<accession>A0A2W2ABS5</accession>
<dbReference type="InterPro" id="IPR040530">
    <property type="entry name" value="T6SS_TssR-like_N"/>
</dbReference>
<dbReference type="AlphaFoldDB" id="A0A2W2ABS5"/>
<evidence type="ECO:0008006" key="7">
    <source>
        <dbReference type="Google" id="ProtNLM"/>
    </source>
</evidence>
<dbReference type="Gene3D" id="3.40.50.410">
    <property type="entry name" value="von Willebrand factor, type A domain"/>
    <property type="match status" value="1"/>
</dbReference>
<dbReference type="EMBL" id="QKTW01000017">
    <property type="protein sequence ID" value="PZF72741.1"/>
    <property type="molecule type" value="Genomic_DNA"/>
</dbReference>
<dbReference type="Pfam" id="PF17643">
    <property type="entry name" value="TssR"/>
    <property type="match status" value="1"/>
</dbReference>
<dbReference type="InterPro" id="IPR049358">
    <property type="entry name" value="T6SS_TssR-like_C"/>
</dbReference>
<evidence type="ECO:0000313" key="6">
    <source>
        <dbReference type="Proteomes" id="UP000248745"/>
    </source>
</evidence>
<dbReference type="InterPro" id="IPR036465">
    <property type="entry name" value="vWFA_dom_sf"/>
</dbReference>
<dbReference type="Pfam" id="PF20782">
    <property type="entry name" value="TssR_VWA"/>
    <property type="match status" value="1"/>
</dbReference>
<dbReference type="InterPro" id="IPR049359">
    <property type="entry name" value="T6SS_TssR-like_dom_2"/>
</dbReference>
<proteinExistence type="predicted"/>